<dbReference type="STRING" id="1232681.ADIS_1928"/>
<dbReference type="AlphaFoldDB" id="R7ZUQ6"/>
<dbReference type="EMBL" id="AQHR01000050">
    <property type="protein sequence ID" value="EON77709.1"/>
    <property type="molecule type" value="Genomic_DNA"/>
</dbReference>
<keyword evidence="2" id="KW-1185">Reference proteome</keyword>
<organism evidence="1 2">
    <name type="scientific">Lunatimonas lonarensis</name>
    <dbReference type="NCBI Taxonomy" id="1232681"/>
    <lineage>
        <taxon>Bacteria</taxon>
        <taxon>Pseudomonadati</taxon>
        <taxon>Bacteroidota</taxon>
        <taxon>Cytophagia</taxon>
        <taxon>Cytophagales</taxon>
        <taxon>Cyclobacteriaceae</taxon>
    </lineage>
</organism>
<reference evidence="1 2" key="1">
    <citation type="submission" date="2013-02" db="EMBL/GenBank/DDBJ databases">
        <title>A novel strain isolated from Lonar lake, Maharashtra, India.</title>
        <authorList>
            <person name="Singh A."/>
        </authorList>
    </citation>
    <scope>NUCLEOTIDE SEQUENCE [LARGE SCALE GENOMIC DNA]</scope>
    <source>
        <strain evidence="1 2">AK24</strain>
    </source>
</reference>
<protein>
    <submittedName>
        <fullName evidence="1">Uncharacterized protein</fullName>
    </submittedName>
</protein>
<evidence type="ECO:0000313" key="1">
    <source>
        <dbReference type="EMBL" id="EON77709.1"/>
    </source>
</evidence>
<accession>R7ZUQ6</accession>
<dbReference type="Proteomes" id="UP000013909">
    <property type="component" value="Unassembled WGS sequence"/>
</dbReference>
<name>R7ZUQ6_9BACT</name>
<sequence length="49" mass="5741">MLDLVNFAAFSPSLFDSFFWRSYYITDISLILYVQTLKPEIESIADFIV</sequence>
<proteinExistence type="predicted"/>
<gene>
    <name evidence="1" type="ORF">ADIS_1928</name>
</gene>
<comment type="caution">
    <text evidence="1">The sequence shown here is derived from an EMBL/GenBank/DDBJ whole genome shotgun (WGS) entry which is preliminary data.</text>
</comment>
<evidence type="ECO:0000313" key="2">
    <source>
        <dbReference type="Proteomes" id="UP000013909"/>
    </source>
</evidence>